<reference evidence="9 10" key="1">
    <citation type="submission" date="2013-08" db="EMBL/GenBank/DDBJ databases">
        <title>The genome sequence of Knoellia subterranea.</title>
        <authorList>
            <person name="Zhu W."/>
            <person name="Wang G."/>
        </authorList>
    </citation>
    <scope>NUCLEOTIDE SEQUENCE [LARGE SCALE GENOMIC DNA]</scope>
    <source>
        <strain evidence="9 10">KCTC 19937</strain>
    </source>
</reference>
<keyword evidence="5 8" id="KW-0663">Pyridoxal phosphate</keyword>
<dbReference type="HAMAP" id="MF_00375">
    <property type="entry name" value="HemL_aminotrans_3"/>
    <property type="match status" value="1"/>
</dbReference>
<evidence type="ECO:0000313" key="10">
    <source>
        <dbReference type="Proteomes" id="UP000030011"/>
    </source>
</evidence>
<evidence type="ECO:0000256" key="4">
    <source>
        <dbReference type="ARBA" id="ARBA00008981"/>
    </source>
</evidence>
<comment type="cofactor">
    <cofactor evidence="2 8">
        <name>pyridoxal 5'-phosphate</name>
        <dbReference type="ChEBI" id="CHEBI:597326"/>
    </cofactor>
</comment>
<dbReference type="FunFam" id="3.40.640.10:FF:000021">
    <property type="entry name" value="Glutamate-1-semialdehyde 2,1-aminomutase"/>
    <property type="match status" value="1"/>
</dbReference>
<dbReference type="OrthoDB" id="9801052at2"/>
<proteinExistence type="inferred from homology"/>
<dbReference type="GO" id="GO:0030170">
    <property type="term" value="F:pyridoxal phosphate binding"/>
    <property type="evidence" value="ECO:0007669"/>
    <property type="project" value="InterPro"/>
</dbReference>
<keyword evidence="8" id="KW-0963">Cytoplasm</keyword>
<comment type="similarity">
    <text evidence="4 8">Belongs to the class-III pyridoxal-phosphate-dependent aminotransferase family. HemL subfamily.</text>
</comment>
<comment type="caution">
    <text evidence="9">The sequence shown here is derived from an EMBL/GenBank/DDBJ whole genome shotgun (WGS) entry which is preliminary data.</text>
</comment>
<dbReference type="Proteomes" id="UP000030011">
    <property type="component" value="Unassembled WGS sequence"/>
</dbReference>
<dbReference type="PANTHER" id="PTHR43713">
    <property type="entry name" value="GLUTAMATE-1-SEMIALDEHYDE 2,1-AMINOMUTASE"/>
    <property type="match status" value="1"/>
</dbReference>
<organism evidence="9 10">
    <name type="scientific">Knoellia subterranea KCTC 19937</name>
    <dbReference type="NCBI Taxonomy" id="1385521"/>
    <lineage>
        <taxon>Bacteria</taxon>
        <taxon>Bacillati</taxon>
        <taxon>Actinomycetota</taxon>
        <taxon>Actinomycetes</taxon>
        <taxon>Micrococcales</taxon>
        <taxon>Intrasporangiaceae</taxon>
        <taxon>Knoellia</taxon>
    </lineage>
</organism>
<evidence type="ECO:0000313" key="9">
    <source>
        <dbReference type="EMBL" id="KGN38184.1"/>
    </source>
</evidence>
<dbReference type="Pfam" id="PF00202">
    <property type="entry name" value="Aminotran_3"/>
    <property type="match status" value="1"/>
</dbReference>
<dbReference type="SUPFAM" id="SSF53383">
    <property type="entry name" value="PLP-dependent transferases"/>
    <property type="match status" value="1"/>
</dbReference>
<keyword evidence="7 8" id="KW-0627">Porphyrin biosynthesis</keyword>
<keyword evidence="9" id="KW-0808">Transferase</keyword>
<dbReference type="AlphaFoldDB" id="A0A0A0JN41"/>
<evidence type="ECO:0000256" key="7">
    <source>
        <dbReference type="ARBA" id="ARBA00023244"/>
    </source>
</evidence>
<evidence type="ECO:0000256" key="2">
    <source>
        <dbReference type="ARBA" id="ARBA00001933"/>
    </source>
</evidence>
<dbReference type="GO" id="GO:0008483">
    <property type="term" value="F:transaminase activity"/>
    <property type="evidence" value="ECO:0007669"/>
    <property type="project" value="UniProtKB-KW"/>
</dbReference>
<dbReference type="RefSeq" id="WP_035903744.1">
    <property type="nucleotide sequence ID" value="NZ_AVPK01000003.1"/>
</dbReference>
<protein>
    <recommendedName>
        <fullName evidence="8">Glutamate-1-semialdehyde 2,1-aminomutase</fullName>
        <shortName evidence="8">GSA</shortName>
        <ecNumber evidence="8">5.4.3.8</ecNumber>
    </recommendedName>
    <alternativeName>
        <fullName evidence="8">Glutamate-1-semialdehyde aminotransferase</fullName>
        <shortName evidence="8">GSA-AT</shortName>
    </alternativeName>
</protein>
<dbReference type="EC" id="5.4.3.8" evidence="8"/>
<dbReference type="GO" id="GO:0006782">
    <property type="term" value="P:protoporphyrinogen IX biosynthetic process"/>
    <property type="evidence" value="ECO:0007669"/>
    <property type="project" value="UniProtKB-UniRule"/>
</dbReference>
<dbReference type="InterPro" id="IPR005814">
    <property type="entry name" value="Aminotrans_3"/>
</dbReference>
<evidence type="ECO:0000256" key="3">
    <source>
        <dbReference type="ARBA" id="ARBA00004819"/>
    </source>
</evidence>
<dbReference type="CDD" id="cd00610">
    <property type="entry name" value="OAT_like"/>
    <property type="match status" value="1"/>
</dbReference>
<evidence type="ECO:0000256" key="1">
    <source>
        <dbReference type="ARBA" id="ARBA00001579"/>
    </source>
</evidence>
<dbReference type="Gene3D" id="3.90.1150.10">
    <property type="entry name" value="Aspartate Aminotransferase, domain 1"/>
    <property type="match status" value="1"/>
</dbReference>
<keyword evidence="9" id="KW-0032">Aminotransferase</keyword>
<dbReference type="NCBIfam" id="NF000818">
    <property type="entry name" value="PRK00062.1"/>
    <property type="match status" value="1"/>
</dbReference>
<dbReference type="Gene3D" id="3.40.640.10">
    <property type="entry name" value="Type I PLP-dependent aspartate aminotransferase-like (Major domain)"/>
    <property type="match status" value="1"/>
</dbReference>
<dbReference type="GO" id="GO:0042286">
    <property type="term" value="F:glutamate-1-semialdehyde 2,1-aminomutase activity"/>
    <property type="evidence" value="ECO:0007669"/>
    <property type="project" value="UniProtKB-UniRule"/>
</dbReference>
<dbReference type="GO" id="GO:0005737">
    <property type="term" value="C:cytoplasm"/>
    <property type="evidence" value="ECO:0007669"/>
    <property type="project" value="UniProtKB-SubCell"/>
</dbReference>
<accession>A0A0A0JN41</accession>
<name>A0A0A0JN41_9MICO</name>
<dbReference type="UniPathway" id="UPA00251">
    <property type="reaction ID" value="UER00317"/>
</dbReference>
<dbReference type="PANTHER" id="PTHR43713:SF3">
    <property type="entry name" value="GLUTAMATE-1-SEMIALDEHYDE 2,1-AMINOMUTASE 1, CHLOROPLASTIC-RELATED"/>
    <property type="match status" value="1"/>
</dbReference>
<dbReference type="STRING" id="1385521.N803_10495"/>
<sequence>MTSSPTSAPASAALLERASSVIPGGVNSPVRAFRAVGGTPRFIREAQGPWLTDVDGRRYVDLLCSWGPMILGHAHPDVLAAVRSAADKGFSFGTPSENEVLLAEEIVNRIAPLEQVRLVSSGTEATMSAVRLARGVTGRAVIVKFAGCYHGHVDALLAAAGSGVATLALPDSAGVPAEMTADTIVLPYNDIAALEAVFAARGHEIAAVITEAAAGNMGVVPPAPGFTAALRRITREHGALLISDEVMTGFRCGRAGWFGLEGEAGYAGGAPDLFTFGKVMGGGFPAAAFGGTAEVMSHLAPLGPVYQAGTLSGNPVATAAGLATLKGCTDELYPRLEATAHAIADAASAALSGEGVAHTVQWAGSMFSIFFRDQPVTNYDDAREQDTAAYGRFFHSMLDAGVHLPPSAFEAWFVSGSHDEEAIGVVLDALPAAARAAAQGS</sequence>
<dbReference type="NCBIfam" id="TIGR00713">
    <property type="entry name" value="hemL"/>
    <property type="match status" value="1"/>
</dbReference>
<dbReference type="eggNOG" id="COG0001">
    <property type="taxonomic scope" value="Bacteria"/>
</dbReference>
<comment type="subcellular location">
    <subcellularLocation>
        <location evidence="8">Cytoplasm</location>
    </subcellularLocation>
</comment>
<keyword evidence="6 8" id="KW-0413">Isomerase</keyword>
<comment type="pathway">
    <text evidence="3">Porphyrin-containing compound metabolism; protoporphyrin-IX biosynthesis; 5-aminolevulinate from L-glutamyl-tRNA(Glu): step 2/2.</text>
</comment>
<comment type="catalytic activity">
    <reaction evidence="1 8">
        <text>(S)-4-amino-5-oxopentanoate = 5-aminolevulinate</text>
        <dbReference type="Rhea" id="RHEA:14265"/>
        <dbReference type="ChEBI" id="CHEBI:57501"/>
        <dbReference type="ChEBI" id="CHEBI:356416"/>
        <dbReference type="EC" id="5.4.3.8"/>
    </reaction>
</comment>
<dbReference type="InterPro" id="IPR015421">
    <property type="entry name" value="PyrdxlP-dep_Trfase_major"/>
</dbReference>
<comment type="subunit">
    <text evidence="8">Homodimer.</text>
</comment>
<gene>
    <name evidence="8" type="primary">hemL</name>
    <name evidence="9" type="ORF">N803_10495</name>
</gene>
<dbReference type="InterPro" id="IPR015424">
    <property type="entry name" value="PyrdxlP-dep_Trfase"/>
</dbReference>
<evidence type="ECO:0000256" key="6">
    <source>
        <dbReference type="ARBA" id="ARBA00023235"/>
    </source>
</evidence>
<dbReference type="InterPro" id="IPR015422">
    <property type="entry name" value="PyrdxlP-dep_Trfase_small"/>
</dbReference>
<evidence type="ECO:0000256" key="5">
    <source>
        <dbReference type="ARBA" id="ARBA00022898"/>
    </source>
</evidence>
<feature type="modified residue" description="N6-(pyridoxal phosphate)lysine" evidence="8">
    <location>
        <position position="278"/>
    </location>
</feature>
<dbReference type="InterPro" id="IPR004639">
    <property type="entry name" value="4pyrrol_synth_GluAld_NH2Trfase"/>
</dbReference>
<keyword evidence="10" id="KW-1185">Reference proteome</keyword>
<evidence type="ECO:0000256" key="8">
    <source>
        <dbReference type="HAMAP-Rule" id="MF_00375"/>
    </source>
</evidence>
<dbReference type="EMBL" id="AVPK01000003">
    <property type="protein sequence ID" value="KGN38184.1"/>
    <property type="molecule type" value="Genomic_DNA"/>
</dbReference>